<gene>
    <name evidence="1" type="ORF">S01H1_79572</name>
</gene>
<evidence type="ECO:0000313" key="1">
    <source>
        <dbReference type="EMBL" id="GAG52886.1"/>
    </source>
</evidence>
<dbReference type="EMBL" id="BARS01053657">
    <property type="protein sequence ID" value="GAG52886.1"/>
    <property type="molecule type" value="Genomic_DNA"/>
</dbReference>
<accession>X0ZXX3</accession>
<reference evidence="1" key="1">
    <citation type="journal article" date="2014" name="Front. Microbiol.">
        <title>High frequency of phylogenetically diverse reductive dehalogenase-homologous genes in deep subseafloor sedimentary metagenomes.</title>
        <authorList>
            <person name="Kawai M."/>
            <person name="Futagami T."/>
            <person name="Toyoda A."/>
            <person name="Takaki Y."/>
            <person name="Nishi S."/>
            <person name="Hori S."/>
            <person name="Arai W."/>
            <person name="Tsubouchi T."/>
            <person name="Morono Y."/>
            <person name="Uchiyama I."/>
            <person name="Ito T."/>
            <person name="Fujiyama A."/>
            <person name="Inagaki F."/>
            <person name="Takami H."/>
        </authorList>
    </citation>
    <scope>NUCLEOTIDE SEQUENCE</scope>
    <source>
        <strain evidence="1">Expedition CK06-06</strain>
    </source>
</reference>
<feature type="non-terminal residue" evidence="1">
    <location>
        <position position="224"/>
    </location>
</feature>
<protein>
    <submittedName>
        <fullName evidence="1">Uncharacterized protein</fullName>
    </submittedName>
</protein>
<proteinExistence type="predicted"/>
<feature type="non-terminal residue" evidence="1">
    <location>
        <position position="1"/>
    </location>
</feature>
<name>X0ZXX3_9ZZZZ</name>
<sequence>VKPSLIPGVEKWEHVIIANLRGLGDRDFVLQACPQSGPDSQRGAKRGRLMAAFPAEEPEGAPLWQTGHYWGPAHGTARLADLDGDGRDEVAGVTIIDHGGKFVDKWHYTDKWNLKRDGSFHIDSMSIYDVRPDLPGLEVVLLEEGANHVSLVNMEQFIWRADYQHREPQNAAIGEFDLDRPGLEIWCRGRDDKHQKPFLFDANGQLVTHYEMDKVAPKDWTPSG</sequence>
<comment type="caution">
    <text evidence="1">The sequence shown here is derived from an EMBL/GenBank/DDBJ whole genome shotgun (WGS) entry which is preliminary data.</text>
</comment>
<dbReference type="AlphaFoldDB" id="X0ZXX3"/>
<organism evidence="1">
    <name type="scientific">marine sediment metagenome</name>
    <dbReference type="NCBI Taxonomy" id="412755"/>
    <lineage>
        <taxon>unclassified sequences</taxon>
        <taxon>metagenomes</taxon>
        <taxon>ecological metagenomes</taxon>
    </lineage>
</organism>